<reference evidence="7 8" key="1">
    <citation type="submission" date="2014-04" db="EMBL/GenBank/DDBJ databases">
        <authorList>
            <consortium name="DOE Joint Genome Institute"/>
            <person name="Kuo A."/>
            <person name="Zuccaro A."/>
            <person name="Kohler A."/>
            <person name="Nagy L.G."/>
            <person name="Floudas D."/>
            <person name="Copeland A."/>
            <person name="Barry K.W."/>
            <person name="Cichocki N."/>
            <person name="Veneault-Fourrey C."/>
            <person name="LaButti K."/>
            <person name="Lindquist E.A."/>
            <person name="Lipzen A."/>
            <person name="Lundell T."/>
            <person name="Morin E."/>
            <person name="Murat C."/>
            <person name="Sun H."/>
            <person name="Tunlid A."/>
            <person name="Henrissat B."/>
            <person name="Grigoriev I.V."/>
            <person name="Hibbett D.S."/>
            <person name="Martin F."/>
            <person name="Nordberg H.P."/>
            <person name="Cantor M.N."/>
            <person name="Hua S.X."/>
        </authorList>
    </citation>
    <scope>NUCLEOTIDE SEQUENCE [LARGE SCALE GENOMIC DNA]</scope>
    <source>
        <strain evidence="7 8">MAFF 305830</strain>
    </source>
</reference>
<dbReference type="Gene3D" id="1.10.10.60">
    <property type="entry name" value="Homeodomain-like"/>
    <property type="match status" value="2"/>
</dbReference>
<dbReference type="Proteomes" id="UP000054097">
    <property type="component" value="Unassembled WGS sequence"/>
</dbReference>
<dbReference type="CDD" id="cd00167">
    <property type="entry name" value="SANT"/>
    <property type="match status" value="1"/>
</dbReference>
<comment type="subcellular location">
    <subcellularLocation>
        <location evidence="1">Nucleus</location>
    </subcellularLocation>
</comment>
<dbReference type="SUPFAM" id="SSF46689">
    <property type="entry name" value="Homeodomain-like"/>
    <property type="match status" value="2"/>
</dbReference>
<keyword evidence="8" id="KW-1185">Reference proteome</keyword>
<evidence type="ECO:0000313" key="8">
    <source>
        <dbReference type="Proteomes" id="UP000054097"/>
    </source>
</evidence>
<dbReference type="PANTHER" id="PTHR46380">
    <property type="entry name" value="CYCLIN-D-BINDING MYB-LIKE TRANSCRIPTION FACTOR 1"/>
    <property type="match status" value="1"/>
</dbReference>
<dbReference type="PROSITE" id="PS50090">
    <property type="entry name" value="MYB_LIKE"/>
    <property type="match status" value="2"/>
</dbReference>
<evidence type="ECO:0000313" key="7">
    <source>
        <dbReference type="EMBL" id="KIM25912.1"/>
    </source>
</evidence>
<evidence type="ECO:0008006" key="9">
    <source>
        <dbReference type="Google" id="ProtNLM"/>
    </source>
</evidence>
<dbReference type="GO" id="GO:0000976">
    <property type="term" value="F:transcription cis-regulatory region binding"/>
    <property type="evidence" value="ECO:0007669"/>
    <property type="project" value="TreeGrafter"/>
</dbReference>
<feature type="domain" description="HTH myb-type" evidence="6">
    <location>
        <begin position="353"/>
        <end position="406"/>
    </location>
</feature>
<dbReference type="HOGENOM" id="CLU_459393_0_0_1"/>
<feature type="compositionally biased region" description="Basic and acidic residues" evidence="4">
    <location>
        <begin position="113"/>
        <end position="124"/>
    </location>
</feature>
<organism evidence="7 8">
    <name type="scientific">Serendipita vermifera MAFF 305830</name>
    <dbReference type="NCBI Taxonomy" id="933852"/>
    <lineage>
        <taxon>Eukaryota</taxon>
        <taxon>Fungi</taxon>
        <taxon>Dikarya</taxon>
        <taxon>Basidiomycota</taxon>
        <taxon>Agaricomycotina</taxon>
        <taxon>Agaricomycetes</taxon>
        <taxon>Sebacinales</taxon>
        <taxon>Serendipitaceae</taxon>
        <taxon>Serendipita</taxon>
    </lineage>
</organism>
<feature type="domain" description="HTH myb-type" evidence="6">
    <location>
        <begin position="440"/>
        <end position="470"/>
    </location>
</feature>
<dbReference type="Pfam" id="PF00249">
    <property type="entry name" value="Myb_DNA-binding"/>
    <property type="match status" value="1"/>
</dbReference>
<dbReference type="STRING" id="933852.A0A0C2X9K4"/>
<feature type="compositionally biased region" description="Basic residues" evidence="4">
    <location>
        <begin position="15"/>
        <end position="29"/>
    </location>
</feature>
<dbReference type="InterPro" id="IPR009057">
    <property type="entry name" value="Homeodomain-like_sf"/>
</dbReference>
<feature type="region of interest" description="Disordered" evidence="4">
    <location>
        <begin position="1"/>
        <end position="153"/>
    </location>
</feature>
<dbReference type="PANTHER" id="PTHR46380:SF2">
    <property type="entry name" value="CYCLIN-D-BINDING MYB-LIKE TRANSCRIPTION FACTOR 1"/>
    <property type="match status" value="1"/>
</dbReference>
<feature type="domain" description="Myb-like" evidence="5">
    <location>
        <begin position="353"/>
        <end position="402"/>
    </location>
</feature>
<evidence type="ECO:0000259" key="6">
    <source>
        <dbReference type="PROSITE" id="PS51294"/>
    </source>
</evidence>
<dbReference type="SMART" id="SM00717">
    <property type="entry name" value="SANT"/>
    <property type="match status" value="2"/>
</dbReference>
<evidence type="ECO:0000256" key="1">
    <source>
        <dbReference type="ARBA" id="ARBA00004123"/>
    </source>
</evidence>
<keyword evidence="2" id="KW-0238">DNA-binding</keyword>
<dbReference type="GO" id="GO:0003700">
    <property type="term" value="F:DNA-binding transcription factor activity"/>
    <property type="evidence" value="ECO:0007669"/>
    <property type="project" value="TreeGrafter"/>
</dbReference>
<evidence type="ECO:0000259" key="5">
    <source>
        <dbReference type="PROSITE" id="PS50090"/>
    </source>
</evidence>
<feature type="region of interest" description="Disordered" evidence="4">
    <location>
        <begin position="558"/>
        <end position="594"/>
    </location>
</feature>
<name>A0A0C2X9K4_SERVB</name>
<feature type="region of interest" description="Disordered" evidence="4">
    <location>
        <begin position="217"/>
        <end position="250"/>
    </location>
</feature>
<evidence type="ECO:0000256" key="2">
    <source>
        <dbReference type="ARBA" id="ARBA00023125"/>
    </source>
</evidence>
<accession>A0A0C2X9K4</accession>
<evidence type="ECO:0000256" key="3">
    <source>
        <dbReference type="ARBA" id="ARBA00023242"/>
    </source>
</evidence>
<proteinExistence type="predicted"/>
<feature type="compositionally biased region" description="Acidic residues" evidence="4">
    <location>
        <begin position="583"/>
        <end position="594"/>
    </location>
</feature>
<protein>
    <recommendedName>
        <fullName evidence="9">Myb-like domain-containing protein</fullName>
    </recommendedName>
</protein>
<dbReference type="AlphaFoldDB" id="A0A0C2X9K4"/>
<sequence>MDIPTFENVSTSSHQSKKQKIINEKKRHRQENAASEEQPRKKRPKKAQDEVIEDAGGLHKGDATRSNGSTSSKEAKGKSKKTREAVVPMHGTAVTEHTNHSVQPDMLMVSETRQIEEHDSEKRERKGKKRRNKEVHSSSSTSRDILDGSQLVPDISDIPVGESLVEDYVYDPDALPFNDEPFDLSTLGMRPMPSNDDLLRAIGSMDLASLGRATGHVFTQEAPGPSNGQSTARPAKKKKARGGNDSIAMHNPNDPLGILSKWLSPADLKKAAEEHGLEYSKGKFTAAEKDTIQAWFDSFAMANQLSDEQVVEIIFTPKGSLLPEYKSLWFDLASALPKRPITAVFNYVRRAYNPLKGQGKWTEEEDSTLKAAVVEFGQMWTKVSGRVGRPATDCRDRYRNHLINADNRVHGAWNAGEMAQLMEIMAEFDYEKPKGEDHDTFWREISRRMGGTRSAAQVRGKWQDSLSRTVKPDGQRRWSPVDSYILVHKIATMEVADESEIDWKLLIDDGWNLWSPHVMQKRWLSMKKRIEGHETMPFYELVDILMAKKGSLSQTEIEEALKKSQEARPMPRTPRVSSKAYVDDSELEEEDSQL</sequence>
<dbReference type="EMBL" id="KN824310">
    <property type="protein sequence ID" value="KIM25912.1"/>
    <property type="molecule type" value="Genomic_DNA"/>
</dbReference>
<feature type="domain" description="Myb-like" evidence="5">
    <location>
        <begin position="405"/>
        <end position="466"/>
    </location>
</feature>
<gene>
    <name evidence="7" type="ORF">M408DRAFT_202242</name>
</gene>
<keyword evidence="3" id="KW-0539">Nucleus</keyword>
<reference evidence="8" key="2">
    <citation type="submission" date="2015-01" db="EMBL/GenBank/DDBJ databases">
        <title>Evolutionary Origins and Diversification of the Mycorrhizal Mutualists.</title>
        <authorList>
            <consortium name="DOE Joint Genome Institute"/>
            <consortium name="Mycorrhizal Genomics Consortium"/>
            <person name="Kohler A."/>
            <person name="Kuo A."/>
            <person name="Nagy L.G."/>
            <person name="Floudas D."/>
            <person name="Copeland A."/>
            <person name="Barry K.W."/>
            <person name="Cichocki N."/>
            <person name="Veneault-Fourrey C."/>
            <person name="LaButti K."/>
            <person name="Lindquist E.A."/>
            <person name="Lipzen A."/>
            <person name="Lundell T."/>
            <person name="Morin E."/>
            <person name="Murat C."/>
            <person name="Riley R."/>
            <person name="Ohm R."/>
            <person name="Sun H."/>
            <person name="Tunlid A."/>
            <person name="Henrissat B."/>
            <person name="Grigoriev I.V."/>
            <person name="Hibbett D.S."/>
            <person name="Martin F."/>
        </authorList>
    </citation>
    <scope>NUCLEOTIDE SEQUENCE [LARGE SCALE GENOMIC DNA]</scope>
    <source>
        <strain evidence="8">MAFF 305830</strain>
    </source>
</reference>
<dbReference type="InterPro" id="IPR051651">
    <property type="entry name" value="DMTF1_DNA-bind_reg"/>
</dbReference>
<dbReference type="InterPro" id="IPR001005">
    <property type="entry name" value="SANT/Myb"/>
</dbReference>
<dbReference type="PROSITE" id="PS51294">
    <property type="entry name" value="HTH_MYB"/>
    <property type="match status" value="2"/>
</dbReference>
<dbReference type="InterPro" id="IPR017930">
    <property type="entry name" value="Myb_dom"/>
</dbReference>
<evidence type="ECO:0000256" key="4">
    <source>
        <dbReference type="SAM" id="MobiDB-lite"/>
    </source>
</evidence>
<dbReference type="OrthoDB" id="39591at2759"/>
<dbReference type="GO" id="GO:0005634">
    <property type="term" value="C:nucleus"/>
    <property type="evidence" value="ECO:0007669"/>
    <property type="project" value="UniProtKB-SubCell"/>
</dbReference>